<evidence type="ECO:0000256" key="2">
    <source>
        <dbReference type="ARBA" id="ARBA00022989"/>
    </source>
</evidence>
<dbReference type="PANTHER" id="PTHR37815">
    <property type="entry name" value="UPF0397 PROTEIN BC_2624-RELATED"/>
    <property type="match status" value="1"/>
</dbReference>
<dbReference type="InterPro" id="IPR009825">
    <property type="entry name" value="ECF_substrate-spec-like"/>
</dbReference>
<keyword evidence="5" id="KW-1185">Reference proteome</keyword>
<dbReference type="EMBL" id="UHFN01000007">
    <property type="protein sequence ID" value="SUN63293.1"/>
    <property type="molecule type" value="Genomic_DNA"/>
</dbReference>
<organism evidence="4 5">
    <name type="scientific">Streptococcus hyointestinalis</name>
    <dbReference type="NCBI Taxonomy" id="1337"/>
    <lineage>
        <taxon>Bacteria</taxon>
        <taxon>Bacillati</taxon>
        <taxon>Bacillota</taxon>
        <taxon>Bacilli</taxon>
        <taxon>Lactobacillales</taxon>
        <taxon>Streptococcaceae</taxon>
        <taxon>Streptococcus</taxon>
    </lineage>
</organism>
<sequence length="158" mass="16876">MTSSRTRTLTLLAILTALSVVLGRFVMIPTPTGFLTLLDAGIYFTSFYLGSKAGAVVGGLSGFLIDLLAGYPQWIIHSLIAHGAQGYFAGWTGKKRILGLALASIIMVGWYVVGSVVLGQGWGAALASVWGNLAQNFFGMLVGYLTYRVVTRKRLGKN</sequence>
<evidence type="ECO:0000313" key="5">
    <source>
        <dbReference type="Proteomes" id="UP000254924"/>
    </source>
</evidence>
<keyword evidence="1 3" id="KW-0812">Transmembrane</keyword>
<dbReference type="PANTHER" id="PTHR37815:SF3">
    <property type="entry name" value="UPF0397 PROTEIN SPR0429"/>
    <property type="match status" value="1"/>
</dbReference>
<evidence type="ECO:0000313" key="4">
    <source>
        <dbReference type="EMBL" id="SUN63293.1"/>
    </source>
</evidence>
<feature type="transmembrane region" description="Helical" evidence="3">
    <location>
        <begin position="124"/>
        <end position="147"/>
    </location>
</feature>
<gene>
    <name evidence="4" type="primary">hmpT</name>
    <name evidence="4" type="ORF">NCTC12224_02368</name>
</gene>
<feature type="transmembrane region" description="Helical" evidence="3">
    <location>
        <begin position="47"/>
        <end position="69"/>
    </location>
</feature>
<name>A0A380KE08_9STRE</name>
<keyword evidence="2 3" id="KW-1133">Transmembrane helix</keyword>
<protein>
    <submittedName>
        <fullName evidence="4">Membrane protein</fullName>
    </submittedName>
</protein>
<accession>A0A380KE08</accession>
<feature type="transmembrane region" description="Helical" evidence="3">
    <location>
        <begin position="97"/>
        <end position="118"/>
    </location>
</feature>
<dbReference type="GO" id="GO:0016020">
    <property type="term" value="C:membrane"/>
    <property type="evidence" value="ECO:0007669"/>
    <property type="project" value="InterPro"/>
</dbReference>
<dbReference type="AlphaFoldDB" id="A0A380KE08"/>
<reference evidence="4 5" key="1">
    <citation type="submission" date="2018-06" db="EMBL/GenBank/DDBJ databases">
        <authorList>
            <consortium name="Pathogen Informatics"/>
            <person name="Doyle S."/>
        </authorList>
    </citation>
    <scope>NUCLEOTIDE SEQUENCE [LARGE SCALE GENOMIC DNA]</scope>
    <source>
        <strain evidence="4 5">NCTC12224</strain>
    </source>
</reference>
<dbReference type="OrthoDB" id="411368at2"/>
<evidence type="ECO:0000256" key="1">
    <source>
        <dbReference type="ARBA" id="ARBA00022692"/>
    </source>
</evidence>
<keyword evidence="3" id="KW-0472">Membrane</keyword>
<dbReference type="Proteomes" id="UP000254924">
    <property type="component" value="Unassembled WGS sequence"/>
</dbReference>
<dbReference type="Gene3D" id="1.10.1760.20">
    <property type="match status" value="1"/>
</dbReference>
<dbReference type="Pfam" id="PF07155">
    <property type="entry name" value="ECF-ribofla_trS"/>
    <property type="match status" value="1"/>
</dbReference>
<evidence type="ECO:0000256" key="3">
    <source>
        <dbReference type="SAM" id="Phobius"/>
    </source>
</evidence>
<proteinExistence type="predicted"/>